<name>A0A660KVZ9_9ROSI</name>
<dbReference type="EMBL" id="CM017324">
    <property type="protein sequence ID" value="KAE8038136.1"/>
    <property type="molecule type" value="Genomic_DNA"/>
</dbReference>
<dbReference type="CDD" id="cd04019">
    <property type="entry name" value="C2C_MCTP_PRT_plant"/>
    <property type="match status" value="1"/>
</dbReference>
<comment type="similarity">
    <text evidence="2">Belongs to the MCTP family.</text>
</comment>
<feature type="transmembrane region" description="Helical" evidence="9">
    <location>
        <begin position="592"/>
        <end position="618"/>
    </location>
</feature>
<dbReference type="PANTHER" id="PTHR31425">
    <property type="entry name" value="PHOSPHORIBOSYLANTHRANILATE TRANSFERASE ISOFORM 1"/>
    <property type="match status" value="1"/>
</dbReference>
<dbReference type="Gene3D" id="2.60.40.150">
    <property type="entry name" value="C2 domain"/>
    <property type="match status" value="3"/>
</dbReference>
<reference evidence="11 12" key="1">
    <citation type="submission" date="2019-06" db="EMBL/GenBank/DDBJ databases">
        <title>A chromosomal-level reference genome of Carpinus fangiana (Coryloideae, Betulaceae).</title>
        <authorList>
            <person name="Yang X."/>
            <person name="Wang Z."/>
            <person name="Zhang L."/>
            <person name="Hao G."/>
            <person name="Liu J."/>
            <person name="Yang Y."/>
        </authorList>
    </citation>
    <scope>NUCLEOTIDE SEQUENCE [LARGE SCALE GENOMIC DNA]</scope>
    <source>
        <strain evidence="11">Cfa_2016G</strain>
        <tissue evidence="11">Leaf</tissue>
    </source>
</reference>
<keyword evidence="6 9" id="KW-1133">Transmembrane helix</keyword>
<keyword evidence="5" id="KW-0106">Calcium</keyword>
<feature type="compositionally biased region" description="Basic and acidic residues" evidence="8">
    <location>
        <begin position="1"/>
        <end position="14"/>
    </location>
</feature>
<gene>
    <name evidence="11" type="ORF">FH972_010676</name>
</gene>
<feature type="domain" description="C2" evidence="10">
    <location>
        <begin position="170"/>
        <end position="299"/>
    </location>
</feature>
<evidence type="ECO:0000256" key="4">
    <source>
        <dbReference type="ARBA" id="ARBA00022737"/>
    </source>
</evidence>
<feature type="compositionally biased region" description="Polar residues" evidence="8">
    <location>
        <begin position="15"/>
        <end position="26"/>
    </location>
</feature>
<evidence type="ECO:0000256" key="5">
    <source>
        <dbReference type="ARBA" id="ARBA00022837"/>
    </source>
</evidence>
<dbReference type="OrthoDB" id="5973539at2759"/>
<evidence type="ECO:0000256" key="2">
    <source>
        <dbReference type="ARBA" id="ARBA00007923"/>
    </source>
</evidence>
<dbReference type="Pfam" id="PF08372">
    <property type="entry name" value="PRT_C"/>
    <property type="match status" value="1"/>
</dbReference>
<dbReference type="SUPFAM" id="SSF49562">
    <property type="entry name" value="C2 domain (Calcium/lipid-binding domain, CaLB)"/>
    <property type="match status" value="3"/>
</dbReference>
<dbReference type="PANTHER" id="PTHR31425:SF41">
    <property type="entry name" value="ANTHRANILATE PHOSPHORIBOSYLTRANSFERASE-LIKE PROTEIN"/>
    <property type="match status" value="1"/>
</dbReference>
<dbReference type="PROSITE" id="PS50004">
    <property type="entry name" value="C2"/>
    <property type="match status" value="3"/>
</dbReference>
<dbReference type="FunFam" id="2.60.40.150:FF:000090">
    <property type="entry name" value="C2 domain-containing protein"/>
    <property type="match status" value="1"/>
</dbReference>
<evidence type="ECO:0000313" key="11">
    <source>
        <dbReference type="EMBL" id="KAE8038136.1"/>
    </source>
</evidence>
<keyword evidence="12" id="KW-1185">Reference proteome</keyword>
<dbReference type="Proteomes" id="UP000327013">
    <property type="component" value="Chromosome 4"/>
</dbReference>
<feature type="region of interest" description="Disordered" evidence="8">
    <location>
        <begin position="1"/>
        <end position="26"/>
    </location>
</feature>
<dbReference type="GO" id="GO:0016020">
    <property type="term" value="C:membrane"/>
    <property type="evidence" value="ECO:0007669"/>
    <property type="project" value="UniProtKB-SubCell"/>
</dbReference>
<dbReference type="InterPro" id="IPR047258">
    <property type="entry name" value="C2C_MCTP_PRT_plant"/>
</dbReference>
<evidence type="ECO:0000313" key="12">
    <source>
        <dbReference type="Proteomes" id="UP000327013"/>
    </source>
</evidence>
<dbReference type="InterPro" id="IPR047257">
    <property type="entry name" value="C2B_MCTP_PRT_plant"/>
</dbReference>
<evidence type="ECO:0000256" key="3">
    <source>
        <dbReference type="ARBA" id="ARBA00022692"/>
    </source>
</evidence>
<organism evidence="11 12">
    <name type="scientific">Carpinus fangiana</name>
    <dbReference type="NCBI Taxonomy" id="176857"/>
    <lineage>
        <taxon>Eukaryota</taxon>
        <taxon>Viridiplantae</taxon>
        <taxon>Streptophyta</taxon>
        <taxon>Embryophyta</taxon>
        <taxon>Tracheophyta</taxon>
        <taxon>Spermatophyta</taxon>
        <taxon>Magnoliopsida</taxon>
        <taxon>eudicotyledons</taxon>
        <taxon>Gunneridae</taxon>
        <taxon>Pentapetalae</taxon>
        <taxon>rosids</taxon>
        <taxon>fabids</taxon>
        <taxon>Fagales</taxon>
        <taxon>Betulaceae</taxon>
        <taxon>Carpinus</taxon>
    </lineage>
</organism>
<evidence type="ECO:0000256" key="1">
    <source>
        <dbReference type="ARBA" id="ARBA00004141"/>
    </source>
</evidence>
<dbReference type="InterPro" id="IPR035892">
    <property type="entry name" value="C2_domain_sf"/>
</dbReference>
<proteinExistence type="inferred from homology"/>
<keyword evidence="4" id="KW-0677">Repeat</keyword>
<feature type="domain" description="C2" evidence="10">
    <location>
        <begin position="18"/>
        <end position="135"/>
    </location>
</feature>
<evidence type="ECO:0000256" key="6">
    <source>
        <dbReference type="ARBA" id="ARBA00022989"/>
    </source>
</evidence>
<dbReference type="InterPro" id="IPR047255">
    <property type="entry name" value="C2D_MCTP_PRT_plant"/>
</dbReference>
<dbReference type="InterPro" id="IPR047259">
    <property type="entry name" value="QUIRKY-like"/>
</dbReference>
<dbReference type="SMART" id="SM00239">
    <property type="entry name" value="C2"/>
    <property type="match status" value="3"/>
</dbReference>
<dbReference type="CDD" id="cd08378">
    <property type="entry name" value="C2B_MCTP_PRT_plant"/>
    <property type="match status" value="1"/>
</dbReference>
<dbReference type="AlphaFoldDB" id="A0A660KVZ9"/>
<evidence type="ECO:0000256" key="7">
    <source>
        <dbReference type="ARBA" id="ARBA00023136"/>
    </source>
</evidence>
<keyword evidence="7 9" id="KW-0472">Membrane</keyword>
<feature type="transmembrane region" description="Helical" evidence="9">
    <location>
        <begin position="703"/>
        <end position="725"/>
    </location>
</feature>
<dbReference type="InterPro" id="IPR000008">
    <property type="entry name" value="C2_dom"/>
</dbReference>
<sequence length="761" mass="87365">MAKPKEEFSLKETKPNISGRKNTRSSMTRHDLVEQMQFMFVKILKAKDLPGICDPYVELILGNYKGTTRFIEKKSNPEWSQVFAFKKERIQASALELVVRDKADGSSNMIGKVMFNIGDIPMRVQPDSPLAPQWYRLEDGNGVKLRGGELMVAVWMGTQADDAFSDAWHSDAAGVVSDMYTRSKIYHSPRLWYLRVNVIEARDLVLRDRNRKNPEIFVQATLGKFVLRTRVSQNMNMNPMWNEDIMFVAAEPFEEPLVLSVEDKLYPNKEESVSLGRIVIPLEDSMKRVDNTPACSTWYNLVQVGGDQREVMRFSSKLEMRISLDGGYHVLDEATNYSSDLMCTSKLLWRPAIGLLQLGILNATGLQVMKAKEKRTDAYCVAKYGTKWVRTRTILDSLAPQWNQQFSWDVYDLCTVLTIGVFDNGHLEEAGKGTHERIGKVRIRLSTLESGRIYTHSYPLLVLQPSGLKKMGEIELAVRFSCASWTDMLQTYSLPLLPKMHYLSPLSVYQLDSLRHQATIITSLRLSRAEPPLKKEVIDYMLDVGSNMWSIRKAKANYDRVLGIFSGIHALIKCAEHIRNWTNTYITITVHLLFLFVVFHPELILPIMFALLFLVGFWRYGNRPRHPPHLDTMLSGAESTNVEELDEEFDSFPSRKTGHEVIRRRYDRLRGIAGRMQVVLGDLATQGERVQSLTTWRDPRATFIFTCFCLIATLCTYCFPFRYWIMCTGLYVLRHPRLRSGLPSVPQNFLRRMPARTDSML</sequence>
<dbReference type="CDD" id="cd08379">
    <property type="entry name" value="C2D_MCTP_PRT_plant"/>
    <property type="match status" value="1"/>
</dbReference>
<accession>A0A660KVZ9</accession>
<feature type="domain" description="C2" evidence="10">
    <location>
        <begin position="337"/>
        <end position="458"/>
    </location>
</feature>
<protein>
    <recommendedName>
        <fullName evidence="10">C2 domain-containing protein</fullName>
    </recommendedName>
</protein>
<comment type="subcellular location">
    <subcellularLocation>
        <location evidence="1">Membrane</location>
        <topology evidence="1">Multi-pass membrane protein</topology>
    </subcellularLocation>
</comment>
<dbReference type="InterPro" id="IPR013583">
    <property type="entry name" value="MCTP_C"/>
</dbReference>
<dbReference type="Pfam" id="PF00168">
    <property type="entry name" value="C2"/>
    <property type="match status" value="3"/>
</dbReference>
<evidence type="ECO:0000256" key="9">
    <source>
        <dbReference type="SAM" id="Phobius"/>
    </source>
</evidence>
<evidence type="ECO:0000259" key="10">
    <source>
        <dbReference type="PROSITE" id="PS50004"/>
    </source>
</evidence>
<keyword evidence="3 9" id="KW-0812">Transmembrane</keyword>
<evidence type="ECO:0000256" key="8">
    <source>
        <dbReference type="SAM" id="MobiDB-lite"/>
    </source>
</evidence>